<dbReference type="OrthoDB" id="8436363at2759"/>
<dbReference type="SUPFAM" id="SSF52047">
    <property type="entry name" value="RNI-like"/>
    <property type="match status" value="1"/>
</dbReference>
<evidence type="ECO:0000313" key="7">
    <source>
        <dbReference type="Proteomes" id="UP000597762"/>
    </source>
</evidence>
<reference evidence="6" key="1">
    <citation type="submission" date="2021-01" db="EMBL/GenBank/DDBJ databases">
        <authorList>
            <person name="Li R."/>
            <person name="Bekaert M."/>
        </authorList>
    </citation>
    <scope>NUCLEOTIDE SEQUENCE</scope>
    <source>
        <strain evidence="6">Farmed</strain>
    </source>
</reference>
<evidence type="ECO:0000256" key="4">
    <source>
        <dbReference type="ARBA" id="ARBA00023212"/>
    </source>
</evidence>
<dbReference type="GO" id="GO:0005813">
    <property type="term" value="C:centrosome"/>
    <property type="evidence" value="ECO:0007669"/>
    <property type="project" value="UniProtKB-SubCell"/>
</dbReference>
<sequence length="329" mass="37897">MFQSRCRFGQTAAKTWPQGMKEIISGLVTNTSIQKLNLKGNHIRGDTVEALGMLLRNNKTLTSLCLEWNDLGMLESSFAIFCDGLRANTSLKRLDLRNNQITHCGIKELAEALYCNKTLKAIDLKWNKIGLVGGRALLNLLYQNKTLVTLDLTGNDIPCDIVRSIESVLLRNEEFQFMSNNCKRKTHLLCKKYRNLESDRKNQVIDLLDQLNHAEEDLKKEKKNTGFQFTQLQKLVEEKTEAFNELYCKFTQLELGLSVAQQKLKDQENLNKHLEAKHTDIVHQHQMEASIAKKKSSEKERKLLKELAEASTQISQLEYKVIFFFLCNW</sequence>
<protein>
    <submittedName>
        <fullName evidence="6">Uncharacterized protein</fullName>
    </submittedName>
</protein>
<organism evidence="6 7">
    <name type="scientific">Acanthosepion pharaonis</name>
    <name type="common">Pharaoh cuttlefish</name>
    <name type="synonym">Sepia pharaonis</name>
    <dbReference type="NCBI Taxonomy" id="158019"/>
    <lineage>
        <taxon>Eukaryota</taxon>
        <taxon>Metazoa</taxon>
        <taxon>Spiralia</taxon>
        <taxon>Lophotrochozoa</taxon>
        <taxon>Mollusca</taxon>
        <taxon>Cephalopoda</taxon>
        <taxon>Coleoidea</taxon>
        <taxon>Decapodiformes</taxon>
        <taxon>Sepiida</taxon>
        <taxon>Sepiina</taxon>
        <taxon>Sepiidae</taxon>
        <taxon>Acanthosepion</taxon>
    </lineage>
</organism>
<dbReference type="PANTHER" id="PTHR23170">
    <property type="entry name" value="NY-REN-58 ANTIGEN"/>
    <property type="match status" value="1"/>
</dbReference>
<dbReference type="EMBL" id="CAHIKZ030003432">
    <property type="protein sequence ID" value="CAE1300301.1"/>
    <property type="molecule type" value="Genomic_DNA"/>
</dbReference>
<evidence type="ECO:0000256" key="2">
    <source>
        <dbReference type="ARBA" id="ARBA00022490"/>
    </source>
</evidence>
<feature type="coiled-coil region" evidence="5">
    <location>
        <begin position="257"/>
        <end position="320"/>
    </location>
</feature>
<accession>A0A812DL41</accession>
<keyword evidence="7" id="KW-1185">Reference proteome</keyword>
<dbReference type="AlphaFoldDB" id="A0A812DL41"/>
<dbReference type="Pfam" id="PF13516">
    <property type="entry name" value="LRR_6"/>
    <property type="match status" value="4"/>
</dbReference>
<comment type="caution">
    <text evidence="6">The sequence shown here is derived from an EMBL/GenBank/DDBJ whole genome shotgun (WGS) entry which is preliminary data.</text>
</comment>
<dbReference type="InterPro" id="IPR052116">
    <property type="entry name" value="Centro_Cilium_Assembly"/>
</dbReference>
<keyword evidence="2" id="KW-0963">Cytoplasm</keyword>
<gene>
    <name evidence="6" type="ORF">SPHA_53745</name>
</gene>
<dbReference type="GO" id="GO:0005886">
    <property type="term" value="C:plasma membrane"/>
    <property type="evidence" value="ECO:0007669"/>
    <property type="project" value="TreeGrafter"/>
</dbReference>
<dbReference type="InterPro" id="IPR032675">
    <property type="entry name" value="LRR_dom_sf"/>
</dbReference>
<dbReference type="SMART" id="SM00368">
    <property type="entry name" value="LRR_RI"/>
    <property type="match status" value="4"/>
</dbReference>
<evidence type="ECO:0000256" key="3">
    <source>
        <dbReference type="ARBA" id="ARBA00023054"/>
    </source>
</evidence>
<dbReference type="Proteomes" id="UP000597762">
    <property type="component" value="Unassembled WGS sequence"/>
</dbReference>
<proteinExistence type="predicted"/>
<dbReference type="PANTHER" id="PTHR23170:SF3">
    <property type="entry name" value="LEUCINE-RICH REPEAT-CONTAINING PROTEIN 45"/>
    <property type="match status" value="1"/>
</dbReference>
<evidence type="ECO:0000256" key="5">
    <source>
        <dbReference type="SAM" id="Coils"/>
    </source>
</evidence>
<evidence type="ECO:0000313" key="6">
    <source>
        <dbReference type="EMBL" id="CAE1300301.1"/>
    </source>
</evidence>
<comment type="subcellular location">
    <subcellularLocation>
        <location evidence="1">Cytoplasm</location>
        <location evidence="1">Cytoskeleton</location>
        <location evidence="1">Microtubule organizing center</location>
        <location evidence="1">Centrosome</location>
    </subcellularLocation>
</comment>
<keyword evidence="4" id="KW-0206">Cytoskeleton</keyword>
<name>A0A812DL41_ACAPH</name>
<dbReference type="Gene3D" id="3.80.10.10">
    <property type="entry name" value="Ribonuclease Inhibitor"/>
    <property type="match status" value="2"/>
</dbReference>
<dbReference type="InterPro" id="IPR001611">
    <property type="entry name" value="Leu-rich_rpt"/>
</dbReference>
<keyword evidence="3 5" id="KW-0175">Coiled coil</keyword>
<evidence type="ECO:0000256" key="1">
    <source>
        <dbReference type="ARBA" id="ARBA00004300"/>
    </source>
</evidence>